<sequence length="172" mass="19098">MKQEHIEEASKNVRCMILTVSGTRTYENDESGALIRKLLEENGHAVTEYQIVKDEYSQIQHWLKIAASRADIDAILMTGGTGIALRDTTHEAVRDSLDKEMPGFGEIFRHLSFTEDVGTAAILSRAIAGVRDGKAIFSMPGATGAVKLAMERIIIPELCHVIQEILQDQMRM</sequence>
<comment type="function">
    <text evidence="1 6">May be involved in the biosynthesis of molybdopterin.</text>
</comment>
<dbReference type="InterPro" id="IPR001453">
    <property type="entry name" value="MoaB/Mog_dom"/>
</dbReference>
<evidence type="ECO:0000259" key="7">
    <source>
        <dbReference type="SMART" id="SM00852"/>
    </source>
</evidence>
<evidence type="ECO:0000256" key="5">
    <source>
        <dbReference type="ARBA" id="ARBA00023150"/>
    </source>
</evidence>
<dbReference type="SMART" id="SM00852">
    <property type="entry name" value="MoCF_biosynth"/>
    <property type="match status" value="1"/>
</dbReference>
<dbReference type="GO" id="GO:0006777">
    <property type="term" value="P:Mo-molybdopterin cofactor biosynthetic process"/>
    <property type="evidence" value="ECO:0007669"/>
    <property type="project" value="UniProtKB-UniRule"/>
</dbReference>
<dbReference type="EMBL" id="JAMBOL010000012">
    <property type="protein sequence ID" value="MCM3715102.1"/>
    <property type="molecule type" value="Genomic_DNA"/>
</dbReference>
<dbReference type="InterPro" id="IPR012245">
    <property type="entry name" value="MoaB"/>
</dbReference>
<dbReference type="PIRSF" id="PIRSF006443">
    <property type="entry name" value="MoaB"/>
    <property type="match status" value="1"/>
</dbReference>
<comment type="pathway">
    <text evidence="2 6">Cofactor biosynthesis; molybdopterin biosynthesis.</text>
</comment>
<dbReference type="PANTHER" id="PTHR43232">
    <property type="entry name" value="MOLYBDENUM COFACTOR BIOSYNTHESIS PROTEIN B"/>
    <property type="match status" value="1"/>
</dbReference>
<evidence type="ECO:0000256" key="2">
    <source>
        <dbReference type="ARBA" id="ARBA00005046"/>
    </source>
</evidence>
<dbReference type="Pfam" id="PF00994">
    <property type="entry name" value="MoCF_biosynth"/>
    <property type="match status" value="1"/>
</dbReference>
<organism evidence="8 9">
    <name type="scientific">Halalkalibacter oceani</name>
    <dbReference type="NCBI Taxonomy" id="1653776"/>
    <lineage>
        <taxon>Bacteria</taxon>
        <taxon>Bacillati</taxon>
        <taxon>Bacillota</taxon>
        <taxon>Bacilli</taxon>
        <taxon>Bacillales</taxon>
        <taxon>Bacillaceae</taxon>
        <taxon>Halalkalibacter</taxon>
    </lineage>
</organism>
<comment type="similarity">
    <text evidence="3 6">Belongs to the MoaB/Mog family.</text>
</comment>
<dbReference type="PANTHER" id="PTHR43232:SF2">
    <property type="entry name" value="MOLYBDENUM COFACTOR BIOSYNTHESIS PROTEIN B"/>
    <property type="match status" value="1"/>
</dbReference>
<feature type="domain" description="MoaB/Mog" evidence="7">
    <location>
        <begin position="16"/>
        <end position="161"/>
    </location>
</feature>
<evidence type="ECO:0000256" key="6">
    <source>
        <dbReference type="PIRNR" id="PIRNR006443"/>
    </source>
</evidence>
<proteinExistence type="inferred from homology"/>
<dbReference type="SUPFAM" id="SSF53218">
    <property type="entry name" value="Molybdenum cofactor biosynthesis proteins"/>
    <property type="match status" value="1"/>
</dbReference>
<dbReference type="AlphaFoldDB" id="A0A9X2IQ49"/>
<evidence type="ECO:0000256" key="4">
    <source>
        <dbReference type="ARBA" id="ARBA00015262"/>
    </source>
</evidence>
<gene>
    <name evidence="8" type="ORF">M3202_13520</name>
</gene>
<keyword evidence="9" id="KW-1185">Reference proteome</keyword>
<protein>
    <recommendedName>
        <fullName evidence="4 6">Molybdenum cofactor biosynthesis protein B</fullName>
    </recommendedName>
</protein>
<evidence type="ECO:0000313" key="8">
    <source>
        <dbReference type="EMBL" id="MCM3715102.1"/>
    </source>
</evidence>
<dbReference type="GO" id="GO:0005829">
    <property type="term" value="C:cytosol"/>
    <property type="evidence" value="ECO:0007669"/>
    <property type="project" value="TreeGrafter"/>
</dbReference>
<accession>A0A9X2IQ49</accession>
<dbReference type="NCBIfam" id="TIGR00177">
    <property type="entry name" value="molyb_syn"/>
    <property type="match status" value="1"/>
</dbReference>
<evidence type="ECO:0000313" key="9">
    <source>
        <dbReference type="Proteomes" id="UP001139179"/>
    </source>
</evidence>
<dbReference type="FunFam" id="3.40.980.10:FF:000006">
    <property type="entry name" value="Molybdenum cofactor biosynthesis protein B"/>
    <property type="match status" value="1"/>
</dbReference>
<dbReference type="CDD" id="cd00886">
    <property type="entry name" value="MogA_MoaB"/>
    <property type="match status" value="1"/>
</dbReference>
<comment type="caution">
    <text evidence="8">The sequence shown here is derived from an EMBL/GenBank/DDBJ whole genome shotgun (WGS) entry which is preliminary data.</text>
</comment>
<evidence type="ECO:0000256" key="1">
    <source>
        <dbReference type="ARBA" id="ARBA00003487"/>
    </source>
</evidence>
<dbReference type="InterPro" id="IPR036425">
    <property type="entry name" value="MoaB/Mog-like_dom_sf"/>
</dbReference>
<evidence type="ECO:0000256" key="3">
    <source>
        <dbReference type="ARBA" id="ARBA00006112"/>
    </source>
</evidence>
<dbReference type="Proteomes" id="UP001139179">
    <property type="component" value="Unassembled WGS sequence"/>
</dbReference>
<dbReference type="Gene3D" id="3.40.980.10">
    <property type="entry name" value="MoaB/Mog-like domain"/>
    <property type="match status" value="1"/>
</dbReference>
<keyword evidence="5 6" id="KW-0501">Molybdenum cofactor biosynthesis</keyword>
<name>A0A9X2IQ49_9BACI</name>
<dbReference type="RefSeq" id="WP_251223865.1">
    <property type="nucleotide sequence ID" value="NZ_JAMBOL010000012.1"/>
</dbReference>
<reference evidence="8" key="1">
    <citation type="submission" date="2022-05" db="EMBL/GenBank/DDBJ databases">
        <title>Comparative Genomics of Spacecraft Associated Microbes.</title>
        <authorList>
            <person name="Tran M.T."/>
            <person name="Wright A."/>
            <person name="Seuylemezian A."/>
            <person name="Eisen J."/>
            <person name="Coil D."/>
        </authorList>
    </citation>
    <scope>NUCLEOTIDE SEQUENCE</scope>
    <source>
        <strain evidence="8">214.1.1</strain>
    </source>
</reference>